<dbReference type="Proteomes" id="UP001248819">
    <property type="component" value="Unassembled WGS sequence"/>
</dbReference>
<evidence type="ECO:0000259" key="3">
    <source>
        <dbReference type="PROSITE" id="PS50977"/>
    </source>
</evidence>
<evidence type="ECO:0000256" key="1">
    <source>
        <dbReference type="ARBA" id="ARBA00023125"/>
    </source>
</evidence>
<dbReference type="PANTHER" id="PTHR43479:SF11">
    <property type="entry name" value="ACREF_ENVCD OPERON REPRESSOR-RELATED"/>
    <property type="match status" value="1"/>
</dbReference>
<dbReference type="InterPro" id="IPR001647">
    <property type="entry name" value="HTH_TetR"/>
</dbReference>
<dbReference type="SUPFAM" id="SSF46689">
    <property type="entry name" value="Homeodomain-like"/>
    <property type="match status" value="1"/>
</dbReference>
<dbReference type="InterPro" id="IPR009057">
    <property type="entry name" value="Homeodomain-like_sf"/>
</dbReference>
<dbReference type="EMBL" id="JAVRHP010000001">
    <property type="protein sequence ID" value="MDT0648572.1"/>
    <property type="molecule type" value="Genomic_DNA"/>
</dbReference>
<accession>A0ABU3CQF2</accession>
<dbReference type="PRINTS" id="PR00455">
    <property type="entry name" value="HTHTETR"/>
</dbReference>
<comment type="caution">
    <text evidence="4">The sequence shown here is derived from an EMBL/GenBank/DDBJ whole genome shotgun (WGS) entry which is preliminary data.</text>
</comment>
<keyword evidence="1 2" id="KW-0238">DNA-binding</keyword>
<dbReference type="Pfam" id="PF00440">
    <property type="entry name" value="TetR_N"/>
    <property type="match status" value="1"/>
</dbReference>
<keyword evidence="5" id="KW-1185">Reference proteome</keyword>
<evidence type="ECO:0000256" key="2">
    <source>
        <dbReference type="PROSITE-ProRule" id="PRU00335"/>
    </source>
</evidence>
<sequence>MREKILRTAADMFLNYGFKSVTMDDIAEKIGISKKTIYANFTTKNKLIHATSNYIFDKIYGGIEKIRDKEQNPIVENFEIKRFVMSHLKDEKTTPHYQLQKYYPNIFNSLKNRQFELLQDCVVSNLNRGMETGYYRKDLPLAFISRIHFIGMMGIKDKELFPVKEYSQTQLMEYFLEYHLRAICTNKGLKTLEEIIKNE</sequence>
<name>A0ABU3CQF2_9FLAO</name>
<dbReference type="RefSeq" id="WP_311482751.1">
    <property type="nucleotide sequence ID" value="NZ_JAVRHP010000001.1"/>
</dbReference>
<dbReference type="Gene3D" id="1.10.357.10">
    <property type="entry name" value="Tetracycline Repressor, domain 2"/>
    <property type="match status" value="1"/>
</dbReference>
<reference evidence="4 5" key="1">
    <citation type="submission" date="2023-09" db="EMBL/GenBank/DDBJ databases">
        <authorList>
            <person name="Rey-Velasco X."/>
        </authorList>
    </citation>
    <scope>NUCLEOTIDE SEQUENCE [LARGE SCALE GENOMIC DNA]</scope>
    <source>
        <strain evidence="4 5">F297</strain>
    </source>
</reference>
<feature type="domain" description="HTH tetR-type" evidence="3">
    <location>
        <begin position="1"/>
        <end position="59"/>
    </location>
</feature>
<evidence type="ECO:0000313" key="5">
    <source>
        <dbReference type="Proteomes" id="UP001248819"/>
    </source>
</evidence>
<proteinExistence type="predicted"/>
<gene>
    <name evidence="4" type="ORF">RM529_00350</name>
</gene>
<dbReference type="InterPro" id="IPR050624">
    <property type="entry name" value="HTH-type_Tx_Regulator"/>
</dbReference>
<evidence type="ECO:0000313" key="4">
    <source>
        <dbReference type="EMBL" id="MDT0648572.1"/>
    </source>
</evidence>
<organism evidence="4 5">
    <name type="scientific">Autumnicola edwardsiae</name>
    <dbReference type="NCBI Taxonomy" id="3075594"/>
    <lineage>
        <taxon>Bacteria</taxon>
        <taxon>Pseudomonadati</taxon>
        <taxon>Bacteroidota</taxon>
        <taxon>Flavobacteriia</taxon>
        <taxon>Flavobacteriales</taxon>
        <taxon>Flavobacteriaceae</taxon>
        <taxon>Autumnicola</taxon>
    </lineage>
</organism>
<dbReference type="PROSITE" id="PS50977">
    <property type="entry name" value="HTH_TETR_2"/>
    <property type="match status" value="1"/>
</dbReference>
<protein>
    <submittedName>
        <fullName evidence="4">TetR/AcrR family transcriptional regulator</fullName>
    </submittedName>
</protein>
<feature type="DNA-binding region" description="H-T-H motif" evidence="2">
    <location>
        <begin position="22"/>
        <end position="41"/>
    </location>
</feature>
<dbReference type="PANTHER" id="PTHR43479">
    <property type="entry name" value="ACREF/ENVCD OPERON REPRESSOR-RELATED"/>
    <property type="match status" value="1"/>
</dbReference>